<comment type="caution">
    <text evidence="3">The sequence shown here is derived from an EMBL/GenBank/DDBJ whole genome shotgun (WGS) entry which is preliminary data.</text>
</comment>
<dbReference type="InterPro" id="IPR047721">
    <property type="entry name" value="DrmB"/>
</dbReference>
<protein>
    <recommendedName>
        <fullName evidence="2">MrfA-like Zn-binding domain-containing protein</fullName>
    </recommendedName>
</protein>
<feature type="domain" description="MrfA-like Zn-binding" evidence="2">
    <location>
        <begin position="507"/>
        <end position="608"/>
    </location>
</feature>
<dbReference type="AlphaFoldDB" id="A0A7W9YIV7"/>
<reference evidence="3 4" key="1">
    <citation type="submission" date="2020-08" db="EMBL/GenBank/DDBJ databases">
        <title>Sequencing the genomes of 1000 actinobacteria strains.</title>
        <authorList>
            <person name="Klenk H.-P."/>
        </authorList>
    </citation>
    <scope>NUCLEOTIDE SEQUENCE [LARGE SCALE GENOMIC DNA]</scope>
    <source>
        <strain evidence="3 4">DSM 46659</strain>
    </source>
</reference>
<dbReference type="InterPro" id="IPR018973">
    <property type="entry name" value="MZB"/>
</dbReference>
<gene>
    <name evidence="3" type="ORF">HNR23_003048</name>
</gene>
<organism evidence="3 4">
    <name type="scientific">Nocardiopsis mwathae</name>
    <dbReference type="NCBI Taxonomy" id="1472723"/>
    <lineage>
        <taxon>Bacteria</taxon>
        <taxon>Bacillati</taxon>
        <taxon>Actinomycetota</taxon>
        <taxon>Actinomycetes</taxon>
        <taxon>Streptosporangiales</taxon>
        <taxon>Nocardiopsidaceae</taxon>
        <taxon>Nocardiopsis</taxon>
    </lineage>
</organism>
<proteinExistence type="predicted"/>
<dbReference type="RefSeq" id="WP_184076202.1">
    <property type="nucleotide sequence ID" value="NZ_JACHDS010000001.1"/>
</dbReference>
<feature type="compositionally biased region" description="Acidic residues" evidence="1">
    <location>
        <begin position="344"/>
        <end position="354"/>
    </location>
</feature>
<evidence type="ECO:0000313" key="4">
    <source>
        <dbReference type="Proteomes" id="UP000546642"/>
    </source>
</evidence>
<feature type="region of interest" description="Disordered" evidence="1">
    <location>
        <begin position="335"/>
        <end position="364"/>
    </location>
</feature>
<evidence type="ECO:0000259" key="2">
    <source>
        <dbReference type="Pfam" id="PF09369"/>
    </source>
</evidence>
<sequence length="642" mass="70672">MSERGTERAHETLRVGELRASQLLHTFGIGAVTDMPNLSVIIRGLDRWDRQHAARITENRLLAAVRKRLGDQVAELRMPPYTPASTDVFQPWTQVGVPVAAFPRWLRCTRRDCNRLGRVPVAGVSSGGSFEMVPNAFRPEKSRYVHNCYGSGNKRPTAVPARFVMACGNGHLDDFPWMYFVHRGAEPDSADVGHTLKMVEFGTSGEAANVIVKCGCGASRSMVDAMGQKNADENLPACRGRHPHLGVFEGCGEEPRAMALGATNGWFPLQIPVFSLPEQDEPLDHEIEKHWNLGLSTVARLPQEAARDVLPAMAFWPEFEPFGFEKVWAAVQGRAAEDRAGSDGDGDDTDDTGDTGDAIDIAGPEWEAFTRPEPVDVPDFTTARPKRMPRQAAEFLHRVVLVPRLREVSALYGFTRVDPPEFDVLHTEESRVARLSVEPPTWVPCAEQRGEGVFLQFDEDRIAAWERRPEVRRREERLRRGHIAWRTARGLDPSEWPGARYVLLHSFAHCLIREFSLESGYSAAGIAERVYARGGEKPMAGVLLYTAASDSEGTLGGLVSLGADHARLDSLVSQALEAARLCSSDPLCAEYDPADHARLSGAACHACLYAAETSCVRGNHYLDRALVVDTIVDAEAGIGFFG</sequence>
<dbReference type="EMBL" id="JACHDS010000001">
    <property type="protein sequence ID" value="MBB6172988.1"/>
    <property type="molecule type" value="Genomic_DNA"/>
</dbReference>
<evidence type="ECO:0000313" key="3">
    <source>
        <dbReference type="EMBL" id="MBB6172988.1"/>
    </source>
</evidence>
<accession>A0A7W9YIV7</accession>
<keyword evidence="4" id="KW-1185">Reference proteome</keyword>
<dbReference type="Pfam" id="PF09369">
    <property type="entry name" value="MZB"/>
    <property type="match status" value="1"/>
</dbReference>
<evidence type="ECO:0000256" key="1">
    <source>
        <dbReference type="SAM" id="MobiDB-lite"/>
    </source>
</evidence>
<dbReference type="Proteomes" id="UP000546642">
    <property type="component" value="Unassembled WGS sequence"/>
</dbReference>
<dbReference type="NCBIfam" id="NF038324">
    <property type="entry name" value="DrmB_fam"/>
    <property type="match status" value="1"/>
</dbReference>
<name>A0A7W9YIV7_9ACTN</name>